<accession>A0A084F1I1</accession>
<keyword evidence="1" id="KW-1133">Transmembrane helix</keyword>
<keyword evidence="3" id="KW-1185">Reference proteome</keyword>
<organism evidence="2 3">
    <name type="scientific">Ureaplasma diversum NCTC 246</name>
    <dbReference type="NCBI Taxonomy" id="1188241"/>
    <lineage>
        <taxon>Bacteria</taxon>
        <taxon>Bacillati</taxon>
        <taxon>Mycoplasmatota</taxon>
        <taxon>Mycoplasmoidales</taxon>
        <taxon>Mycoplasmoidaceae</taxon>
        <taxon>Ureaplasma</taxon>
    </lineage>
</organism>
<keyword evidence="1" id="KW-0472">Membrane</keyword>
<proteinExistence type="predicted"/>
<reference evidence="2 3" key="1">
    <citation type="submission" date="2014-02" db="EMBL/GenBank/DDBJ databases">
        <title>Genome sequence of Ureaplasma diversum strain 246.</title>
        <authorList>
            <person name="Sirand-Pugnet P."/>
            <person name="Breton M."/>
            <person name="Dordet-Frisoni E."/>
            <person name="Baranowski E."/>
            <person name="Barre A."/>
            <person name="Couture C."/>
            <person name="Dupuy V."/>
            <person name="Gaurivaud P."/>
            <person name="Jacob D."/>
            <person name="Lemaitre C."/>
            <person name="Manso-Silvan L."/>
            <person name="Nikolski M."/>
            <person name="Nouvel L.-X."/>
            <person name="Poumarat F."/>
            <person name="Tardy F."/>
            <person name="Thebault P."/>
            <person name="Theil S."/>
            <person name="Citti C."/>
            <person name="Thiaucourt F."/>
            <person name="Blanchard A."/>
        </authorList>
    </citation>
    <scope>NUCLEOTIDE SEQUENCE [LARGE SCALE GENOMIC DNA]</scope>
    <source>
        <strain evidence="2 3">NCTC 246</strain>
    </source>
</reference>
<dbReference type="EMBL" id="JFDP01000016">
    <property type="protein sequence ID" value="KEZ24073.1"/>
    <property type="molecule type" value="Genomic_DNA"/>
</dbReference>
<dbReference type="Proteomes" id="UP000028537">
    <property type="component" value="Unassembled WGS sequence"/>
</dbReference>
<feature type="transmembrane region" description="Helical" evidence="1">
    <location>
        <begin position="106"/>
        <end position="130"/>
    </location>
</feature>
<evidence type="ECO:0000313" key="2">
    <source>
        <dbReference type="EMBL" id="KEZ24073.1"/>
    </source>
</evidence>
<evidence type="ECO:0000256" key="1">
    <source>
        <dbReference type="SAM" id="Phobius"/>
    </source>
</evidence>
<name>A0A084F1I1_9BACT</name>
<feature type="transmembrane region" description="Helical" evidence="1">
    <location>
        <begin position="63"/>
        <end position="86"/>
    </location>
</feature>
<feature type="transmembrane region" description="Helical" evidence="1">
    <location>
        <begin position="20"/>
        <end position="42"/>
    </location>
</feature>
<sequence>MSLVFRRLLFIVSSNCVEAILLAFLFLSAGLWIGFSVELNALDVDSTTRINQLNESIKYASGFFAFFTTVWALLYLIKSFVTIVFLSKYTKRFKIDVDRKKITAGLYLSFLTPLLFLFVALYTLILYLLVYSWNRKSKRENVNYINGYEKAAVA</sequence>
<dbReference type="RefSeq" id="WP_038101831.1">
    <property type="nucleotide sequence ID" value="NZ_JFDP01000016.1"/>
</dbReference>
<comment type="caution">
    <text evidence="2">The sequence shown here is derived from an EMBL/GenBank/DDBJ whole genome shotgun (WGS) entry which is preliminary data.</text>
</comment>
<keyword evidence="1" id="KW-0812">Transmembrane</keyword>
<evidence type="ECO:0000313" key="3">
    <source>
        <dbReference type="Proteomes" id="UP000028537"/>
    </source>
</evidence>
<dbReference type="AlphaFoldDB" id="A0A084F1I1"/>
<gene>
    <name evidence="2" type="ORF">UDIV_1140</name>
</gene>
<protein>
    <submittedName>
        <fullName evidence="2">Uncharacterized protein</fullName>
    </submittedName>
</protein>